<proteinExistence type="predicted"/>
<accession>A0ABQ7GA83</accession>
<sequence>MMCMYVPQVVFTFTVLEDIRTQDQLETFLTRTSADIEAGINGFTTNQILGLEDFSKLEDCSQSSLEAFTASLAQILDAPPSTLHLDCNYAGSSFVDGTRRSLLSDRILLQAQTFTEVYLSQVRTKASSLEEQCAELRKSLNLPDTEAISEGCEEEALELEEVPSEDEPGGGGSGSSNGRVNKPLAIGLGVGIGGAALLALVALVMFKKKHAAGPMLAQVMASNKKLGPSSPKPPSPSPKRIKPAAEGSTATRLLQHSRQARIDTSGARCLPMRRNMALDMPAEQMTTNPLASGTPQVMIMPAGISSAPTNTRSTRSARAVAEGVVDDVVQGSPRLEAGARPNVMGSDQRPHTQRHRCPTHSNQPPSTQQPATDHTAAQMPHTQQPHLPCSALSSLGHASRRQAPLPMGDNLNTVSRSASGASVSQAPPQLALEALGGTKKHDSEDLEEYVQKLMHR</sequence>
<keyword evidence="4" id="KW-1185">Reference proteome</keyword>
<feature type="region of interest" description="Disordered" evidence="1">
    <location>
        <begin position="330"/>
        <end position="443"/>
    </location>
</feature>
<feature type="compositionally biased region" description="Polar residues" evidence="1">
    <location>
        <begin position="359"/>
        <end position="372"/>
    </location>
</feature>
<gene>
    <name evidence="3" type="ORF">DUNSADRAFT_13015</name>
</gene>
<evidence type="ECO:0000313" key="4">
    <source>
        <dbReference type="Proteomes" id="UP000815325"/>
    </source>
</evidence>
<keyword evidence="2" id="KW-1133">Transmembrane helix</keyword>
<feature type="region of interest" description="Disordered" evidence="1">
    <location>
        <begin position="152"/>
        <end position="178"/>
    </location>
</feature>
<keyword evidence="2" id="KW-0812">Transmembrane</keyword>
<feature type="compositionally biased region" description="Acidic residues" evidence="1">
    <location>
        <begin position="152"/>
        <end position="168"/>
    </location>
</feature>
<evidence type="ECO:0000256" key="1">
    <source>
        <dbReference type="SAM" id="MobiDB-lite"/>
    </source>
</evidence>
<name>A0ABQ7GA83_DUNSA</name>
<protein>
    <submittedName>
        <fullName evidence="3">Uncharacterized protein</fullName>
    </submittedName>
</protein>
<dbReference type="EMBL" id="MU069942">
    <property type="protein sequence ID" value="KAF5831511.1"/>
    <property type="molecule type" value="Genomic_DNA"/>
</dbReference>
<comment type="caution">
    <text evidence="3">The sequence shown here is derived from an EMBL/GenBank/DDBJ whole genome shotgun (WGS) entry which is preliminary data.</text>
</comment>
<dbReference type="Proteomes" id="UP000815325">
    <property type="component" value="Unassembled WGS sequence"/>
</dbReference>
<keyword evidence="2" id="KW-0472">Membrane</keyword>
<evidence type="ECO:0000313" key="3">
    <source>
        <dbReference type="EMBL" id="KAF5831511.1"/>
    </source>
</evidence>
<feature type="region of interest" description="Disordered" evidence="1">
    <location>
        <begin position="223"/>
        <end position="248"/>
    </location>
</feature>
<feature type="compositionally biased region" description="Polar residues" evidence="1">
    <location>
        <begin position="410"/>
        <end position="427"/>
    </location>
</feature>
<feature type="transmembrane region" description="Helical" evidence="2">
    <location>
        <begin position="184"/>
        <end position="206"/>
    </location>
</feature>
<reference evidence="3" key="1">
    <citation type="submission" date="2017-08" db="EMBL/GenBank/DDBJ databases">
        <authorList>
            <person name="Polle J.E."/>
            <person name="Barry K."/>
            <person name="Cushman J."/>
            <person name="Schmutz J."/>
            <person name="Tran D."/>
            <person name="Hathwaick L.T."/>
            <person name="Yim W.C."/>
            <person name="Jenkins J."/>
            <person name="Mckie-Krisberg Z.M."/>
            <person name="Prochnik S."/>
            <person name="Lindquist E."/>
            <person name="Dockter R.B."/>
            <person name="Adam C."/>
            <person name="Molina H."/>
            <person name="Bunkerborg J."/>
            <person name="Jin E."/>
            <person name="Buchheim M."/>
            <person name="Magnuson J."/>
        </authorList>
    </citation>
    <scope>NUCLEOTIDE SEQUENCE</scope>
    <source>
        <strain evidence="3">CCAP 19/18</strain>
    </source>
</reference>
<organism evidence="3 4">
    <name type="scientific">Dunaliella salina</name>
    <name type="common">Green alga</name>
    <name type="synonym">Protococcus salinus</name>
    <dbReference type="NCBI Taxonomy" id="3046"/>
    <lineage>
        <taxon>Eukaryota</taxon>
        <taxon>Viridiplantae</taxon>
        <taxon>Chlorophyta</taxon>
        <taxon>core chlorophytes</taxon>
        <taxon>Chlorophyceae</taxon>
        <taxon>CS clade</taxon>
        <taxon>Chlamydomonadales</taxon>
        <taxon>Dunaliellaceae</taxon>
        <taxon>Dunaliella</taxon>
    </lineage>
</organism>
<evidence type="ECO:0000256" key="2">
    <source>
        <dbReference type="SAM" id="Phobius"/>
    </source>
</evidence>